<reference evidence="2 3" key="1">
    <citation type="submission" date="2018-10" db="EMBL/GenBank/DDBJ databases">
        <title>Sequencing the genomes of 1000 actinobacteria strains.</title>
        <authorList>
            <person name="Klenk H.-P."/>
        </authorList>
    </citation>
    <scope>NUCLEOTIDE SEQUENCE [LARGE SCALE GENOMIC DNA]</scope>
    <source>
        <strain evidence="2 3">DSM 17894</strain>
    </source>
</reference>
<evidence type="ECO:0000313" key="2">
    <source>
        <dbReference type="EMBL" id="RKR75592.1"/>
    </source>
</evidence>
<name>A0A495IHT9_9MICO</name>
<gene>
    <name evidence="2" type="ORF">C8E83_2740</name>
</gene>
<dbReference type="Proteomes" id="UP000280008">
    <property type="component" value="Unassembled WGS sequence"/>
</dbReference>
<organism evidence="2 3">
    <name type="scientific">Frondihabitans australicus</name>
    <dbReference type="NCBI Taxonomy" id="386892"/>
    <lineage>
        <taxon>Bacteria</taxon>
        <taxon>Bacillati</taxon>
        <taxon>Actinomycetota</taxon>
        <taxon>Actinomycetes</taxon>
        <taxon>Micrococcales</taxon>
        <taxon>Microbacteriaceae</taxon>
        <taxon>Frondihabitans</taxon>
    </lineage>
</organism>
<dbReference type="EMBL" id="RBKS01000001">
    <property type="protein sequence ID" value="RKR75592.1"/>
    <property type="molecule type" value="Genomic_DNA"/>
</dbReference>
<proteinExistence type="predicted"/>
<dbReference type="AlphaFoldDB" id="A0A495IHT9"/>
<keyword evidence="3" id="KW-1185">Reference proteome</keyword>
<protein>
    <submittedName>
        <fullName evidence="2">Uncharacterized protein</fullName>
    </submittedName>
</protein>
<comment type="caution">
    <text evidence="2">The sequence shown here is derived from an EMBL/GenBank/DDBJ whole genome shotgun (WGS) entry which is preliminary data.</text>
</comment>
<evidence type="ECO:0000256" key="1">
    <source>
        <dbReference type="SAM" id="MobiDB-lite"/>
    </source>
</evidence>
<dbReference type="RefSeq" id="WP_121370370.1">
    <property type="nucleotide sequence ID" value="NZ_RBKS01000001.1"/>
</dbReference>
<evidence type="ECO:0000313" key="3">
    <source>
        <dbReference type="Proteomes" id="UP000280008"/>
    </source>
</evidence>
<sequence>MGQARDEHDFSAAEAARARAERFGRLPAHDDPATLIASVPATIDDRPAPAPIPSAAVPELIAATQIADANWFTRLRRR</sequence>
<accession>A0A495IHT9</accession>
<feature type="region of interest" description="Disordered" evidence="1">
    <location>
        <begin position="1"/>
        <end position="21"/>
    </location>
</feature>